<dbReference type="PANTHER" id="PTHR46383">
    <property type="entry name" value="ASPARTATE AMINOTRANSFERASE"/>
    <property type="match status" value="1"/>
</dbReference>
<evidence type="ECO:0000256" key="7">
    <source>
        <dbReference type="ARBA" id="ARBA00049185"/>
    </source>
</evidence>
<evidence type="ECO:0000313" key="9">
    <source>
        <dbReference type="EMBL" id="MBB3966159.1"/>
    </source>
</evidence>
<dbReference type="NCBIfam" id="NF004854">
    <property type="entry name" value="PRK06207.1"/>
    <property type="match status" value="1"/>
</dbReference>
<dbReference type="SUPFAM" id="SSF53383">
    <property type="entry name" value="PLP-dependent transferases"/>
    <property type="match status" value="1"/>
</dbReference>
<proteinExistence type="inferred from homology"/>
<accession>A0A7W6GCT0</accession>
<dbReference type="Proteomes" id="UP000582090">
    <property type="component" value="Unassembled WGS sequence"/>
</dbReference>
<comment type="caution">
    <text evidence="9">The sequence shown here is derived from an EMBL/GenBank/DDBJ whole genome shotgun (WGS) entry which is preliminary data.</text>
</comment>
<keyword evidence="4 9" id="KW-0032">Aminotransferase</keyword>
<keyword evidence="10" id="KW-1185">Reference proteome</keyword>
<name>A0A7W6GCT0_9HYPH</name>
<protein>
    <recommendedName>
        <fullName evidence="3">aspartate transaminase</fullName>
        <ecNumber evidence="3">2.6.1.1</ecNumber>
    </recommendedName>
</protein>
<evidence type="ECO:0000256" key="4">
    <source>
        <dbReference type="ARBA" id="ARBA00022576"/>
    </source>
</evidence>
<dbReference type="Pfam" id="PF00155">
    <property type="entry name" value="Aminotran_1_2"/>
    <property type="match status" value="1"/>
</dbReference>
<dbReference type="Gene3D" id="3.90.1150.10">
    <property type="entry name" value="Aspartate Aminotransferase, domain 1"/>
    <property type="match status" value="1"/>
</dbReference>
<keyword evidence="5 9" id="KW-0808">Transferase</keyword>
<gene>
    <name evidence="9" type="ORF">GGQ67_003844</name>
</gene>
<organism evidence="9 10">
    <name type="scientific">Rhizobium metallidurans</name>
    <dbReference type="NCBI Taxonomy" id="1265931"/>
    <lineage>
        <taxon>Bacteria</taxon>
        <taxon>Pseudomonadati</taxon>
        <taxon>Pseudomonadota</taxon>
        <taxon>Alphaproteobacteria</taxon>
        <taxon>Hyphomicrobiales</taxon>
        <taxon>Rhizobiaceae</taxon>
        <taxon>Rhizobium/Agrobacterium group</taxon>
        <taxon>Rhizobium</taxon>
    </lineage>
</organism>
<dbReference type="Gene3D" id="3.40.640.10">
    <property type="entry name" value="Type I PLP-dependent aspartate aminotransferase-like (Major domain)"/>
    <property type="match status" value="1"/>
</dbReference>
<dbReference type="EMBL" id="JACIDW010000014">
    <property type="protein sequence ID" value="MBB3966159.1"/>
    <property type="molecule type" value="Genomic_DNA"/>
</dbReference>
<evidence type="ECO:0000256" key="2">
    <source>
        <dbReference type="ARBA" id="ARBA00007441"/>
    </source>
</evidence>
<dbReference type="InterPro" id="IPR015424">
    <property type="entry name" value="PyrdxlP-dep_Trfase"/>
</dbReference>
<comment type="cofactor">
    <cofactor evidence="1">
        <name>pyridoxal 5'-phosphate</name>
        <dbReference type="ChEBI" id="CHEBI:597326"/>
    </cofactor>
</comment>
<dbReference type="AlphaFoldDB" id="A0A7W6GCT0"/>
<dbReference type="InterPro" id="IPR015421">
    <property type="entry name" value="PyrdxlP-dep_Trfase_major"/>
</dbReference>
<evidence type="ECO:0000256" key="5">
    <source>
        <dbReference type="ARBA" id="ARBA00022679"/>
    </source>
</evidence>
<dbReference type="InterPro" id="IPR015422">
    <property type="entry name" value="PyrdxlP-dep_Trfase_small"/>
</dbReference>
<dbReference type="RefSeq" id="WP_343056528.1">
    <property type="nucleotide sequence ID" value="NZ_JACIDW010000014.1"/>
</dbReference>
<dbReference type="GO" id="GO:0030170">
    <property type="term" value="F:pyridoxal phosphate binding"/>
    <property type="evidence" value="ECO:0007669"/>
    <property type="project" value="InterPro"/>
</dbReference>
<evidence type="ECO:0000256" key="1">
    <source>
        <dbReference type="ARBA" id="ARBA00001933"/>
    </source>
</evidence>
<dbReference type="PANTHER" id="PTHR46383:SF1">
    <property type="entry name" value="ASPARTATE AMINOTRANSFERASE"/>
    <property type="match status" value="1"/>
</dbReference>
<dbReference type="GO" id="GO:0004069">
    <property type="term" value="F:L-aspartate:2-oxoglutarate aminotransferase activity"/>
    <property type="evidence" value="ECO:0007669"/>
    <property type="project" value="UniProtKB-EC"/>
</dbReference>
<dbReference type="EC" id="2.6.1.1" evidence="3"/>
<sequence length="414" mass="44887">MAFGLMKGVSMTIQAKFERMGTDAAPGQEVRQQAGDIQALLRGEKIEGRPVDFSHGDVDAFTPTPGSFEVFSAGVEAGGKQAYTEYRGDISIREQLAPSIAAFTGAPVDAADGMILTPGTQGALFLAVASTVAHGDKVAVVQPDYFANRKLVEFCEGQMLPIQMDYQNVEGRAGLDLGQLEDAFKSGAKVFLFSNPNNPAGVVYSREEIKTIAALASRYGATVIVDQLYSRLLYSGVDYAHLRAEAIDAENVITIMGPSKTESLSGYRLGVAFGSKAIVTRMEKLQAIVSLRAGGYSQAVFRTWFNEPAGWMDQRVREHEAIRDDLLKVFRSSEGVRVRTTEAGSYIFPQLPKLSVSGKDFVRILRLQANVIVTPGTEFSPYCDSSVRLNFSQDHVAAVAAAGRLITLADRYRA</sequence>
<reference evidence="9 10" key="1">
    <citation type="submission" date="2020-08" db="EMBL/GenBank/DDBJ databases">
        <title>Genomic Encyclopedia of Type Strains, Phase IV (KMG-IV): sequencing the most valuable type-strain genomes for metagenomic binning, comparative biology and taxonomic classification.</title>
        <authorList>
            <person name="Goeker M."/>
        </authorList>
    </citation>
    <scope>NUCLEOTIDE SEQUENCE [LARGE SCALE GENOMIC DNA]</scope>
    <source>
        <strain evidence="9 10">DSM 26575</strain>
    </source>
</reference>
<comment type="catalytic activity">
    <reaction evidence="7">
        <text>L-aspartate + 2-oxoglutarate = oxaloacetate + L-glutamate</text>
        <dbReference type="Rhea" id="RHEA:21824"/>
        <dbReference type="ChEBI" id="CHEBI:16452"/>
        <dbReference type="ChEBI" id="CHEBI:16810"/>
        <dbReference type="ChEBI" id="CHEBI:29985"/>
        <dbReference type="ChEBI" id="CHEBI:29991"/>
        <dbReference type="EC" id="2.6.1.1"/>
    </reaction>
</comment>
<dbReference type="InterPro" id="IPR004839">
    <property type="entry name" value="Aminotransferase_I/II_large"/>
</dbReference>
<evidence type="ECO:0000313" key="10">
    <source>
        <dbReference type="Proteomes" id="UP000582090"/>
    </source>
</evidence>
<comment type="similarity">
    <text evidence="2">Belongs to the class-I pyridoxal-phosphate-dependent aminotransferase family.</text>
</comment>
<keyword evidence="6" id="KW-0663">Pyridoxal phosphate</keyword>
<evidence type="ECO:0000256" key="6">
    <source>
        <dbReference type="ARBA" id="ARBA00022898"/>
    </source>
</evidence>
<evidence type="ECO:0000256" key="3">
    <source>
        <dbReference type="ARBA" id="ARBA00012753"/>
    </source>
</evidence>
<dbReference type="GO" id="GO:0006520">
    <property type="term" value="P:amino acid metabolic process"/>
    <property type="evidence" value="ECO:0007669"/>
    <property type="project" value="InterPro"/>
</dbReference>
<evidence type="ECO:0000259" key="8">
    <source>
        <dbReference type="Pfam" id="PF00155"/>
    </source>
</evidence>
<dbReference type="InterPro" id="IPR050596">
    <property type="entry name" value="AspAT/PAT-like"/>
</dbReference>
<feature type="domain" description="Aminotransferase class I/classII large" evidence="8">
    <location>
        <begin position="78"/>
        <end position="392"/>
    </location>
</feature>
<dbReference type="CDD" id="cd00609">
    <property type="entry name" value="AAT_like"/>
    <property type="match status" value="1"/>
</dbReference>